<protein>
    <recommendedName>
        <fullName evidence="5">Ecp2 effector protein domain-containing protein</fullName>
    </recommendedName>
</protein>
<evidence type="ECO:0000256" key="2">
    <source>
        <dbReference type="SAM" id="SignalP"/>
    </source>
</evidence>
<evidence type="ECO:0000313" key="3">
    <source>
        <dbReference type="EMBL" id="PWY76130.1"/>
    </source>
</evidence>
<dbReference type="AlphaFoldDB" id="A0A317VW27"/>
<comment type="caution">
    <text evidence="3">The sequence shown here is derived from an EMBL/GenBank/DDBJ whole genome shotgun (WGS) entry which is preliminary data.</text>
</comment>
<keyword evidence="4" id="KW-1185">Reference proteome</keyword>
<feature type="signal peptide" evidence="2">
    <location>
        <begin position="1"/>
        <end position="17"/>
    </location>
</feature>
<dbReference type="InterPro" id="IPR048508">
    <property type="entry name" value="LDL"/>
</dbReference>
<dbReference type="RefSeq" id="XP_025464127.1">
    <property type="nucleotide sequence ID" value="XM_025615192.1"/>
</dbReference>
<gene>
    <name evidence="3" type="ORF">BO94DRAFT_577909</name>
</gene>
<evidence type="ECO:0000256" key="1">
    <source>
        <dbReference type="SAM" id="MobiDB-lite"/>
    </source>
</evidence>
<reference evidence="3 4" key="1">
    <citation type="submission" date="2016-12" db="EMBL/GenBank/DDBJ databases">
        <title>The genomes of Aspergillus section Nigri reveals drivers in fungal speciation.</title>
        <authorList>
            <consortium name="DOE Joint Genome Institute"/>
            <person name="Vesth T.C."/>
            <person name="Nybo J."/>
            <person name="Theobald S."/>
            <person name="Brandl J."/>
            <person name="Frisvad J.C."/>
            <person name="Nielsen K.F."/>
            <person name="Lyhne E.K."/>
            <person name="Kogle M.E."/>
            <person name="Kuo A."/>
            <person name="Riley R."/>
            <person name="Clum A."/>
            <person name="Nolan M."/>
            <person name="Lipzen A."/>
            <person name="Salamov A."/>
            <person name="Henrissat B."/>
            <person name="Wiebenga A."/>
            <person name="De Vries R.P."/>
            <person name="Grigoriev I.V."/>
            <person name="Mortensen U.H."/>
            <person name="Andersen M.R."/>
            <person name="Baker S.E."/>
        </authorList>
    </citation>
    <scope>NUCLEOTIDE SEQUENCE [LARGE SCALE GENOMIC DNA]</scope>
    <source>
        <strain evidence="3 4">CBS 115572</strain>
    </source>
</reference>
<feature type="chain" id="PRO_5016351470" description="Ecp2 effector protein domain-containing protein" evidence="2">
    <location>
        <begin position="18"/>
        <end position="118"/>
    </location>
</feature>
<evidence type="ECO:0008006" key="5">
    <source>
        <dbReference type="Google" id="ProtNLM"/>
    </source>
</evidence>
<dbReference type="Pfam" id="PF21691">
    <property type="entry name" value="LDL"/>
    <property type="match status" value="1"/>
</dbReference>
<accession>A0A317VW27</accession>
<proteinExistence type="predicted"/>
<evidence type="ECO:0000313" key="4">
    <source>
        <dbReference type="Proteomes" id="UP000246702"/>
    </source>
</evidence>
<dbReference type="EMBL" id="MSFK01000028">
    <property type="protein sequence ID" value="PWY76130.1"/>
    <property type="molecule type" value="Genomic_DNA"/>
</dbReference>
<feature type="compositionally biased region" description="Low complexity" evidence="1">
    <location>
        <begin position="38"/>
        <end position="67"/>
    </location>
</feature>
<dbReference type="OrthoDB" id="2730350at2759"/>
<keyword evidence="2" id="KW-0732">Signal</keyword>
<dbReference type="Proteomes" id="UP000246702">
    <property type="component" value="Unassembled WGS sequence"/>
</dbReference>
<name>A0A317VW27_9EURO</name>
<feature type="compositionally biased region" description="Pro residues" evidence="1">
    <location>
        <begin position="19"/>
        <end position="37"/>
    </location>
</feature>
<organism evidence="3 4">
    <name type="scientific">Aspergillus sclerotioniger CBS 115572</name>
    <dbReference type="NCBI Taxonomy" id="1450535"/>
    <lineage>
        <taxon>Eukaryota</taxon>
        <taxon>Fungi</taxon>
        <taxon>Dikarya</taxon>
        <taxon>Ascomycota</taxon>
        <taxon>Pezizomycotina</taxon>
        <taxon>Eurotiomycetes</taxon>
        <taxon>Eurotiomycetidae</taxon>
        <taxon>Eurotiales</taxon>
        <taxon>Aspergillaceae</taxon>
        <taxon>Aspergillus</taxon>
        <taxon>Aspergillus subgen. Circumdati</taxon>
    </lineage>
</organism>
<sequence>MHLPTLPLLTTTLTTLSLIPPPYPQSATPTPSPPAKTAPPSSASRTSTHSNTAITGGTSSTGTGTTSHQIIVGKTGTFDSIEDCLDGFQDVVETCHGEFVGGVLVGGNVSLDVHFCDW</sequence>
<dbReference type="GeneID" id="37117335"/>
<feature type="region of interest" description="Disordered" evidence="1">
    <location>
        <begin position="17"/>
        <end position="67"/>
    </location>
</feature>